<name>A0ABR4LF38_9EURO</name>
<reference evidence="5 6" key="1">
    <citation type="submission" date="2024-07" db="EMBL/GenBank/DDBJ databases">
        <title>Section-level genome sequencing and comparative genomics of Aspergillus sections Usti and Cavernicolus.</title>
        <authorList>
            <consortium name="Lawrence Berkeley National Laboratory"/>
            <person name="Nybo J.L."/>
            <person name="Vesth T.C."/>
            <person name="Theobald S."/>
            <person name="Frisvad J.C."/>
            <person name="Larsen T.O."/>
            <person name="Kjaerboelling I."/>
            <person name="Rothschild-Mancinelli K."/>
            <person name="Lyhne E.K."/>
            <person name="Kogle M.E."/>
            <person name="Barry K."/>
            <person name="Clum A."/>
            <person name="Na H."/>
            <person name="Ledsgaard L."/>
            <person name="Lin J."/>
            <person name="Lipzen A."/>
            <person name="Kuo A."/>
            <person name="Riley R."/>
            <person name="Mondo S."/>
            <person name="Labutti K."/>
            <person name="Haridas S."/>
            <person name="Pangalinan J."/>
            <person name="Salamov A.A."/>
            <person name="Simmons B.A."/>
            <person name="Magnuson J.K."/>
            <person name="Chen J."/>
            <person name="Drula E."/>
            <person name="Henrissat B."/>
            <person name="Wiebenga A."/>
            <person name="Lubbers R.J."/>
            <person name="Gomes A.C."/>
            <person name="Macurrencykelacurrency M.R."/>
            <person name="Stajich J."/>
            <person name="Grigoriev I.V."/>
            <person name="Mortensen U.H."/>
            <person name="De Vries R.P."/>
            <person name="Baker S.E."/>
            <person name="Andersen M.R."/>
        </authorList>
    </citation>
    <scope>NUCLEOTIDE SEQUENCE [LARGE SCALE GENOMIC DNA]</scope>
    <source>
        <strain evidence="5 6">CBS 449.75</strain>
    </source>
</reference>
<dbReference type="RefSeq" id="XP_070882134.1">
    <property type="nucleotide sequence ID" value="XM_071033748.1"/>
</dbReference>
<dbReference type="InterPro" id="IPR036770">
    <property type="entry name" value="Ankyrin_rpt-contain_sf"/>
</dbReference>
<comment type="caution">
    <text evidence="5">The sequence shown here is derived from an EMBL/GenBank/DDBJ whole genome shotgun (WGS) entry which is preliminary data.</text>
</comment>
<feature type="region of interest" description="Disordered" evidence="3">
    <location>
        <begin position="492"/>
        <end position="529"/>
    </location>
</feature>
<evidence type="ECO:0000313" key="6">
    <source>
        <dbReference type="Proteomes" id="UP001610432"/>
    </source>
</evidence>
<dbReference type="InterPro" id="IPR035994">
    <property type="entry name" value="Nucleoside_phosphorylase_sf"/>
</dbReference>
<dbReference type="InterPro" id="IPR056884">
    <property type="entry name" value="NPHP3-like_N"/>
</dbReference>
<feature type="domain" description="Nephrocystin 3-like N-terminal" evidence="4">
    <location>
        <begin position="322"/>
        <end position="469"/>
    </location>
</feature>
<sequence length="1016" mass="113093">MAPSGRRRLSRESYTVALICSHMVELNAARGMLDEEHEKLPQDGRDRNVYVLGTLSRHNVVLASSPVKPKEKISTATVATNILYTFPAVTLLFSVGIAGGIPSTSHDIRLGDVVIGDPSGTSGSVVKYDFGKETLHGFQRKPGNICSAPPEFAAASTIMKHDHRIRHNRIKEFIGGLWQRHPHLGEYRKPLPETDVLFLPSYDHPHGQHTCKKCDRNQTVSRLSRGPSCQPQIFYGLIASGSRIVRDGGKRDKLAAECGGPVCLDTEAHGLQGLPSIIIRGIAHYCDAHTNNSWDGYAAAAAAAVAKEILTYIRPVGSIGESATGLLWVSADPFAGKSVLTRFLADDILRSPSRAVCYYFFREDWQSNLIARSMSCVLHQLFEQRPHLMSEALVGRFEADDDNNLYESFSELFKILFGIASRHHDEIVLLLDAVHILNGYGGQNLWDVLAEYHSTATPAPNLKILITSRPYAQVQRSFRVLENKYPSIHIRGADEAQGQRSQEKSRLHPPQSRQSRRQARPPSTTEPTSVMHVLDSLEESVTLTREGVRATINELPARVSDDYCLILNKCVDRARARLLFDLIVAARWALRLEELATAFEKVDTGKGGGVEPLHRFRHAIRNTCGLFVTVIDDRVHLTHPAARDFLVRKNERPYWVSDWGGCLAPGESERLFARACVEYLHSIDIDLCSENWDHFVSLVATLPFLQYSIQSWNYHLRRAEILKDEKDEKDKDGDEDSIHGYALDILRRDDDIGWFWYKNGMTDSHIRCLTPLMKASFLGLDRAVTTLLAEQGTDVNAVIPCGRSALSLAAENGHESTVRLLLSNRARHKCIFAKLFGRRHVDDPDSSGRTPLWYAAKEGHKPVVRLLLETGIRRVHPDRKDNESVTPLACATAGSHKDVVRLLLDTGRVNINSKEEYGRTPLVHAAQNGHADVVQLLLSRGALDMGSQDGRKASQEAFESTKIPSAGVKEVDSDTDDERTVVSESFGRRSVNMGAINRSTVEYEQTPLDLAVSTVL</sequence>
<dbReference type="Proteomes" id="UP001610432">
    <property type="component" value="Unassembled WGS sequence"/>
</dbReference>
<feature type="repeat" description="ANK" evidence="2">
    <location>
        <begin position="917"/>
        <end position="942"/>
    </location>
</feature>
<dbReference type="InterPro" id="IPR053137">
    <property type="entry name" value="NLR-like"/>
</dbReference>
<dbReference type="SUPFAM" id="SSF53167">
    <property type="entry name" value="Purine and uridine phosphorylases"/>
    <property type="match status" value="1"/>
</dbReference>
<dbReference type="Gene3D" id="1.25.40.20">
    <property type="entry name" value="Ankyrin repeat-containing domain"/>
    <property type="match status" value="2"/>
</dbReference>
<keyword evidence="1" id="KW-0677">Repeat</keyword>
<evidence type="ECO:0000256" key="3">
    <source>
        <dbReference type="SAM" id="MobiDB-lite"/>
    </source>
</evidence>
<dbReference type="PROSITE" id="PS50088">
    <property type="entry name" value="ANK_REPEAT"/>
    <property type="match status" value="2"/>
</dbReference>
<dbReference type="PANTHER" id="PTHR46082">
    <property type="entry name" value="ATP/GTP-BINDING PROTEIN-RELATED"/>
    <property type="match status" value="1"/>
</dbReference>
<gene>
    <name evidence="5" type="ORF">BJX67DRAFT_384905</name>
</gene>
<dbReference type="Gene3D" id="3.40.50.300">
    <property type="entry name" value="P-loop containing nucleotide triphosphate hydrolases"/>
    <property type="match status" value="1"/>
</dbReference>
<organism evidence="5 6">
    <name type="scientific">Aspergillus lucknowensis</name>
    <dbReference type="NCBI Taxonomy" id="176173"/>
    <lineage>
        <taxon>Eukaryota</taxon>
        <taxon>Fungi</taxon>
        <taxon>Dikarya</taxon>
        <taxon>Ascomycota</taxon>
        <taxon>Pezizomycotina</taxon>
        <taxon>Eurotiomycetes</taxon>
        <taxon>Eurotiomycetidae</taxon>
        <taxon>Eurotiales</taxon>
        <taxon>Aspergillaceae</taxon>
        <taxon>Aspergillus</taxon>
        <taxon>Aspergillus subgen. Nidulantes</taxon>
    </lineage>
</organism>
<dbReference type="PANTHER" id="PTHR46082:SF11">
    <property type="entry name" value="AAA+ ATPASE DOMAIN-CONTAINING PROTEIN-RELATED"/>
    <property type="match status" value="1"/>
</dbReference>
<evidence type="ECO:0000313" key="5">
    <source>
        <dbReference type="EMBL" id="KAL2863155.1"/>
    </source>
</evidence>
<proteinExistence type="predicted"/>
<dbReference type="SUPFAM" id="SSF48403">
    <property type="entry name" value="Ankyrin repeat"/>
    <property type="match status" value="1"/>
</dbReference>
<keyword evidence="6" id="KW-1185">Reference proteome</keyword>
<dbReference type="Gene3D" id="3.40.50.1580">
    <property type="entry name" value="Nucleoside phosphorylase domain"/>
    <property type="match status" value="1"/>
</dbReference>
<dbReference type="SMART" id="SM00248">
    <property type="entry name" value="ANK"/>
    <property type="match status" value="5"/>
</dbReference>
<dbReference type="InterPro" id="IPR027417">
    <property type="entry name" value="P-loop_NTPase"/>
</dbReference>
<protein>
    <recommendedName>
        <fullName evidence="4">Nephrocystin 3-like N-terminal domain-containing protein</fullName>
    </recommendedName>
</protein>
<evidence type="ECO:0000259" key="4">
    <source>
        <dbReference type="Pfam" id="PF24883"/>
    </source>
</evidence>
<dbReference type="PROSITE" id="PS50297">
    <property type="entry name" value="ANK_REP_REGION"/>
    <property type="match status" value="2"/>
</dbReference>
<dbReference type="InterPro" id="IPR002110">
    <property type="entry name" value="Ankyrin_rpt"/>
</dbReference>
<feature type="repeat" description="ANK" evidence="2">
    <location>
        <begin position="847"/>
        <end position="879"/>
    </location>
</feature>
<accession>A0ABR4LF38</accession>
<keyword evidence="2" id="KW-0040">ANK repeat</keyword>
<dbReference type="EMBL" id="JBFXLQ010000055">
    <property type="protein sequence ID" value="KAL2863155.1"/>
    <property type="molecule type" value="Genomic_DNA"/>
</dbReference>
<dbReference type="Pfam" id="PF24883">
    <property type="entry name" value="NPHP3_N"/>
    <property type="match status" value="1"/>
</dbReference>
<dbReference type="Pfam" id="PF12796">
    <property type="entry name" value="Ank_2"/>
    <property type="match status" value="2"/>
</dbReference>
<dbReference type="GeneID" id="98148820"/>
<evidence type="ECO:0000256" key="2">
    <source>
        <dbReference type="PROSITE-ProRule" id="PRU00023"/>
    </source>
</evidence>
<evidence type="ECO:0000256" key="1">
    <source>
        <dbReference type="ARBA" id="ARBA00022737"/>
    </source>
</evidence>